<proteinExistence type="predicted"/>
<dbReference type="Pfam" id="PF11248">
    <property type="entry name" value="DUF3046"/>
    <property type="match status" value="1"/>
</dbReference>
<name>A0ABN2XY54_9MICC</name>
<organism evidence="1 2">
    <name type="scientific">Kocuria atrinae</name>
    <dbReference type="NCBI Taxonomy" id="592377"/>
    <lineage>
        <taxon>Bacteria</taxon>
        <taxon>Bacillati</taxon>
        <taxon>Actinomycetota</taxon>
        <taxon>Actinomycetes</taxon>
        <taxon>Micrococcales</taxon>
        <taxon>Micrococcaceae</taxon>
        <taxon>Kocuria</taxon>
    </lineage>
</organism>
<dbReference type="InterPro" id="IPR021408">
    <property type="entry name" value="DUF3046"/>
</dbReference>
<sequence length="73" mass="8310">MRISTFWELMAHEFGSGYSKVLARDLVMAEVGDRTAVEALDAGIDPKQVWFALCKAQEIPQDRWWGPDKEPKS</sequence>
<comment type="caution">
    <text evidence="1">The sequence shown here is derived from an EMBL/GenBank/DDBJ whole genome shotgun (WGS) entry which is preliminary data.</text>
</comment>
<evidence type="ECO:0000313" key="2">
    <source>
        <dbReference type="Proteomes" id="UP001500166"/>
    </source>
</evidence>
<dbReference type="EMBL" id="BAAAQA010000018">
    <property type="protein sequence ID" value="GAA2118497.1"/>
    <property type="molecule type" value="Genomic_DNA"/>
</dbReference>
<keyword evidence="2" id="KW-1185">Reference proteome</keyword>
<dbReference type="RefSeq" id="WP_344224752.1">
    <property type="nucleotide sequence ID" value="NZ_BAAAQA010000018.1"/>
</dbReference>
<dbReference type="Proteomes" id="UP001500166">
    <property type="component" value="Unassembled WGS sequence"/>
</dbReference>
<protein>
    <submittedName>
        <fullName evidence="1">DUF3046 domain-containing protein</fullName>
    </submittedName>
</protein>
<reference evidence="1 2" key="1">
    <citation type="journal article" date="2019" name="Int. J. Syst. Evol. Microbiol.">
        <title>The Global Catalogue of Microorganisms (GCM) 10K type strain sequencing project: providing services to taxonomists for standard genome sequencing and annotation.</title>
        <authorList>
            <consortium name="The Broad Institute Genomics Platform"/>
            <consortium name="The Broad Institute Genome Sequencing Center for Infectious Disease"/>
            <person name="Wu L."/>
            <person name="Ma J."/>
        </authorList>
    </citation>
    <scope>NUCLEOTIDE SEQUENCE [LARGE SCALE GENOMIC DNA]</scope>
    <source>
        <strain evidence="1 2">JCM 15914</strain>
    </source>
</reference>
<accession>A0ABN2XY54</accession>
<gene>
    <name evidence="1" type="ORF">GCM10009824_18720</name>
</gene>
<evidence type="ECO:0000313" key="1">
    <source>
        <dbReference type="EMBL" id="GAA2118497.1"/>
    </source>
</evidence>